<comment type="similarity">
    <text evidence="5">Belongs to the mitochondrial carrier (TC 2.A.29) family.</text>
</comment>
<reference evidence="7" key="1">
    <citation type="submission" date="2022-05" db="EMBL/GenBank/DDBJ databases">
        <title>The Musa troglodytarum L. genome provides insights into the mechanism of non-climacteric behaviour and enrichment of carotenoids.</title>
        <authorList>
            <person name="Wang J."/>
        </authorList>
    </citation>
    <scope>NUCLEOTIDE SEQUENCE</scope>
    <source>
        <tissue evidence="7">Leaf</tissue>
    </source>
</reference>
<sequence length="595" mass="63454">MLSVLPAATPTVACIGRGDGGEFVDIGSRPELETPPPDEAEMAAAETEAEGEEVAKLHLPAEIDWEMLDKSRFFVLGAALFSAVSAALYPAVVLKTRLQVCHPAPPSACAAAAAILRREGLLGFYRGFATSLAGTVPARTLYMAALEVTKSTVGTATIQLGVSETTASAVASAVAGLSAAVAAQVVWTPIDVISQRLMVQGHHRLTRKYLGGIDAFRKIVASDGIRGLYRGFGMSILTYAPSNAVWWASYSLSQKLIWSGIGYYLCRLRFGFEEQEYGNSSGGAVKPEHRTVVVVQGLSAAMAGGAAALVTMPLDTIKTRIQVMEGGKEGPMTIGRTVPSGDPPSFACKAAVDHKLALLPPSLSVLLSLCLPADAPLPCSSPHQPPFSLYPKQREIEHSGRPLLPPLLRWHQPPLTAPFLYLPATRSPGSEVFGEEEKTMGTREVYEEKLRRGNLHHDPTINPGLGSARCPRCLSLINPNSEKEEWIINSVLHDATSVAGSGAGVMLSAVHGMNTGIPFVQKHVKGPKWLHFLFVIPTLLLYSGASASLGAYVVPRFAQLTVTSYYAASSASHYAVSRATQHIEESHSSQSSRDV</sequence>
<organism evidence="7 8">
    <name type="scientific">Musa troglodytarum</name>
    <name type="common">fe'i banana</name>
    <dbReference type="NCBI Taxonomy" id="320322"/>
    <lineage>
        <taxon>Eukaryota</taxon>
        <taxon>Viridiplantae</taxon>
        <taxon>Streptophyta</taxon>
        <taxon>Embryophyta</taxon>
        <taxon>Tracheophyta</taxon>
        <taxon>Spermatophyta</taxon>
        <taxon>Magnoliopsida</taxon>
        <taxon>Liliopsida</taxon>
        <taxon>Zingiberales</taxon>
        <taxon>Musaceae</taxon>
        <taxon>Musa</taxon>
    </lineage>
</organism>
<evidence type="ECO:0000256" key="1">
    <source>
        <dbReference type="ARBA" id="ARBA00004141"/>
    </source>
</evidence>
<dbReference type="GO" id="GO:0016020">
    <property type="term" value="C:membrane"/>
    <property type="evidence" value="ECO:0007669"/>
    <property type="project" value="UniProtKB-SubCell"/>
</dbReference>
<dbReference type="SUPFAM" id="SSF103506">
    <property type="entry name" value="Mitochondrial carrier"/>
    <property type="match status" value="1"/>
</dbReference>
<dbReference type="PROSITE" id="PS50920">
    <property type="entry name" value="SOLCAR"/>
    <property type="match status" value="2"/>
</dbReference>
<accession>A0A9E7HQD0</accession>
<feature type="repeat" description="Solcar" evidence="4">
    <location>
        <begin position="167"/>
        <end position="256"/>
    </location>
</feature>
<evidence type="ECO:0000256" key="2">
    <source>
        <dbReference type="ARBA" id="ARBA00022692"/>
    </source>
</evidence>
<dbReference type="PANTHER" id="PTHR46080:SF21">
    <property type="entry name" value="OS09G0444700 PROTEIN"/>
    <property type="match status" value="1"/>
</dbReference>
<evidence type="ECO:0000256" key="5">
    <source>
        <dbReference type="RuleBase" id="RU000488"/>
    </source>
</evidence>
<evidence type="ECO:0000256" key="4">
    <source>
        <dbReference type="PROSITE-ProRule" id="PRU00282"/>
    </source>
</evidence>
<name>A0A9E7HQD0_9LILI</name>
<keyword evidence="8" id="KW-1185">Reference proteome</keyword>
<evidence type="ECO:0000313" key="8">
    <source>
        <dbReference type="Proteomes" id="UP001055439"/>
    </source>
</evidence>
<evidence type="ECO:0000313" key="7">
    <source>
        <dbReference type="EMBL" id="URE38010.1"/>
    </source>
</evidence>
<dbReference type="EMBL" id="CP097510">
    <property type="protein sequence ID" value="URE38010.1"/>
    <property type="molecule type" value="Genomic_DNA"/>
</dbReference>
<dbReference type="InterPro" id="IPR023395">
    <property type="entry name" value="MCP_dom_sf"/>
</dbReference>
<keyword evidence="2 4" id="KW-0812">Transmembrane</keyword>
<keyword evidence="5" id="KW-0813">Transport</keyword>
<dbReference type="PANTHER" id="PTHR46080">
    <property type="entry name" value="MITOCHONDRIAL SUBSTRATE CARRIER FAMILY PROTEIN J"/>
    <property type="match status" value="1"/>
</dbReference>
<gene>
    <name evidence="7" type="ORF">MUK42_16584</name>
</gene>
<proteinExistence type="inferred from homology"/>
<evidence type="ECO:0000256" key="6">
    <source>
        <dbReference type="SAM" id="Phobius"/>
    </source>
</evidence>
<dbReference type="InterPro" id="IPR018108">
    <property type="entry name" value="MCP_transmembrane"/>
</dbReference>
<dbReference type="Proteomes" id="UP001055439">
    <property type="component" value="Chromosome 8"/>
</dbReference>
<keyword evidence="3 4" id="KW-0472">Membrane</keyword>
<dbReference type="Gene3D" id="1.50.40.10">
    <property type="entry name" value="Mitochondrial carrier domain"/>
    <property type="match status" value="1"/>
</dbReference>
<feature type="transmembrane region" description="Helical" evidence="6">
    <location>
        <begin position="73"/>
        <end position="92"/>
    </location>
</feature>
<keyword evidence="6" id="KW-1133">Transmembrane helix</keyword>
<dbReference type="Pfam" id="PF00153">
    <property type="entry name" value="Mito_carr"/>
    <property type="match status" value="3"/>
</dbReference>
<evidence type="ECO:0000256" key="3">
    <source>
        <dbReference type="ARBA" id="ARBA00023136"/>
    </source>
</evidence>
<dbReference type="AlphaFoldDB" id="A0A9E7HQD0"/>
<protein>
    <submittedName>
        <fullName evidence="7">Mitochondrial carrier protein</fullName>
    </submittedName>
</protein>
<feature type="transmembrane region" description="Helical" evidence="6">
    <location>
        <begin position="529"/>
        <end position="554"/>
    </location>
</feature>
<dbReference type="OrthoDB" id="10250282at2759"/>
<feature type="repeat" description="Solcar" evidence="4">
    <location>
        <begin position="71"/>
        <end position="152"/>
    </location>
</feature>
<comment type="subcellular location">
    <subcellularLocation>
        <location evidence="1">Membrane</location>
        <topology evidence="1">Multi-pass membrane protein</topology>
    </subcellularLocation>
</comment>